<evidence type="ECO:0000256" key="1">
    <source>
        <dbReference type="ARBA" id="ARBA00003767"/>
    </source>
</evidence>
<dbReference type="SUPFAM" id="SSF57716">
    <property type="entry name" value="Glucocorticoid receptor-like (DNA-binding domain)"/>
    <property type="match status" value="1"/>
</dbReference>
<dbReference type="KEGG" id="tnl:113506585"/>
<dbReference type="PANTHER" id="PTHR24408">
    <property type="entry name" value="ZINC FINGER PROTEIN"/>
    <property type="match status" value="1"/>
</dbReference>
<dbReference type="FunFam" id="3.30.160.60:FF:000100">
    <property type="entry name" value="Zinc finger 45-like"/>
    <property type="match status" value="1"/>
</dbReference>
<dbReference type="InterPro" id="IPR036236">
    <property type="entry name" value="Znf_C2H2_sf"/>
</dbReference>
<evidence type="ECO:0000256" key="10">
    <source>
        <dbReference type="ARBA" id="ARBA00023242"/>
    </source>
</evidence>
<dbReference type="GO" id="GO:0000981">
    <property type="term" value="F:DNA-binding transcription factor activity, RNA polymerase II-specific"/>
    <property type="evidence" value="ECO:0007669"/>
    <property type="project" value="TreeGrafter"/>
</dbReference>
<keyword evidence="4" id="KW-0677">Repeat</keyword>
<feature type="domain" description="C2H2-type" evidence="13">
    <location>
        <begin position="244"/>
        <end position="271"/>
    </location>
</feature>
<evidence type="ECO:0000256" key="6">
    <source>
        <dbReference type="ARBA" id="ARBA00022833"/>
    </source>
</evidence>
<keyword evidence="3 12" id="KW-0479">Metal-binding</keyword>
<dbReference type="InterPro" id="IPR013087">
    <property type="entry name" value="Znf_C2H2_type"/>
</dbReference>
<dbReference type="FunFam" id="3.30.160.60:FF:000130">
    <property type="entry name" value="Spalt-like transcription factor 4"/>
    <property type="match status" value="1"/>
</dbReference>
<dbReference type="PROSITE" id="PS50157">
    <property type="entry name" value="ZINC_FINGER_C2H2_2"/>
    <property type="match status" value="11"/>
</dbReference>
<feature type="domain" description="C2H2-type" evidence="13">
    <location>
        <begin position="158"/>
        <end position="185"/>
    </location>
</feature>
<dbReference type="FunFam" id="3.30.160.60:FF:002343">
    <property type="entry name" value="Zinc finger protein 33A"/>
    <property type="match status" value="1"/>
</dbReference>
<gene>
    <name evidence="16" type="primary">LOC113506585</name>
</gene>
<feature type="domain" description="C2H2-type" evidence="13">
    <location>
        <begin position="216"/>
        <end position="243"/>
    </location>
</feature>
<keyword evidence="10" id="KW-0539">Nucleus</keyword>
<keyword evidence="9" id="KW-0804">Transcription</keyword>
<dbReference type="Gene3D" id="3.40.1800.20">
    <property type="match status" value="1"/>
</dbReference>
<evidence type="ECO:0000256" key="3">
    <source>
        <dbReference type="ARBA" id="ARBA00022723"/>
    </source>
</evidence>
<reference evidence="16" key="1">
    <citation type="submission" date="2025-08" db="UniProtKB">
        <authorList>
            <consortium name="RefSeq"/>
        </authorList>
    </citation>
    <scope>IDENTIFICATION</scope>
</reference>
<feature type="domain" description="C2H2-type" evidence="13">
    <location>
        <begin position="272"/>
        <end position="299"/>
    </location>
</feature>
<dbReference type="OrthoDB" id="40579at2759"/>
<accession>A0A7E5WY56</accession>
<dbReference type="InParanoid" id="A0A7E5WY56"/>
<dbReference type="SMART" id="SM00868">
    <property type="entry name" value="zf-AD"/>
    <property type="match status" value="1"/>
</dbReference>
<feature type="binding site" evidence="12">
    <location>
        <position position="6"/>
    </location>
    <ligand>
        <name>Zn(2+)</name>
        <dbReference type="ChEBI" id="CHEBI:29105"/>
    </ligand>
</feature>
<evidence type="ECO:0000259" key="13">
    <source>
        <dbReference type="PROSITE" id="PS50157"/>
    </source>
</evidence>
<evidence type="ECO:0000256" key="2">
    <source>
        <dbReference type="ARBA" id="ARBA00004123"/>
    </source>
</evidence>
<evidence type="ECO:0000256" key="5">
    <source>
        <dbReference type="ARBA" id="ARBA00022771"/>
    </source>
</evidence>
<dbReference type="AlphaFoldDB" id="A0A7E5WY56"/>
<dbReference type="Pfam" id="PF07776">
    <property type="entry name" value="zf-AD"/>
    <property type="match status" value="1"/>
</dbReference>
<dbReference type="GO" id="GO:0005634">
    <property type="term" value="C:nucleus"/>
    <property type="evidence" value="ECO:0007669"/>
    <property type="project" value="UniProtKB-SubCell"/>
</dbReference>
<dbReference type="Proteomes" id="UP000322000">
    <property type="component" value="Chromosome 20"/>
</dbReference>
<feature type="domain" description="C2H2-type" evidence="13">
    <location>
        <begin position="186"/>
        <end position="213"/>
    </location>
</feature>
<comment type="function">
    <text evidence="1">May be involved in transcriptional regulation.</text>
</comment>
<keyword evidence="7" id="KW-0805">Transcription regulation</keyword>
<feature type="binding site" evidence="12">
    <location>
        <position position="61"/>
    </location>
    <ligand>
        <name>Zn(2+)</name>
        <dbReference type="ChEBI" id="CHEBI:29105"/>
    </ligand>
</feature>
<dbReference type="FunFam" id="3.30.160.60:FF:000097">
    <property type="entry name" value="Zinc finger protein"/>
    <property type="match status" value="1"/>
</dbReference>
<feature type="binding site" evidence="12">
    <location>
        <position position="9"/>
    </location>
    <ligand>
        <name>Zn(2+)</name>
        <dbReference type="ChEBI" id="CHEBI:29105"/>
    </ligand>
</feature>
<feature type="domain" description="C2H2-type" evidence="13">
    <location>
        <begin position="328"/>
        <end position="356"/>
    </location>
</feature>
<keyword evidence="8" id="KW-0238">DNA-binding</keyword>
<protein>
    <submittedName>
        <fullName evidence="16">Zinc finger protein OZF-like</fullName>
    </submittedName>
</protein>
<feature type="domain" description="ZAD" evidence="14">
    <location>
        <begin position="4"/>
        <end position="85"/>
    </location>
</feature>
<evidence type="ECO:0000256" key="8">
    <source>
        <dbReference type="ARBA" id="ARBA00023125"/>
    </source>
</evidence>
<dbReference type="RefSeq" id="XP_026745222.1">
    <property type="nucleotide sequence ID" value="XM_026889421.1"/>
</dbReference>
<dbReference type="FunFam" id="3.30.160.60:FF:000110">
    <property type="entry name" value="Zinc finger protein-like"/>
    <property type="match status" value="1"/>
</dbReference>
<dbReference type="FunFam" id="3.30.160.60:FF:000630">
    <property type="entry name" value="Zinc finger protein 180"/>
    <property type="match status" value="1"/>
</dbReference>
<dbReference type="GO" id="GO:0008270">
    <property type="term" value="F:zinc ion binding"/>
    <property type="evidence" value="ECO:0007669"/>
    <property type="project" value="UniProtKB-UniRule"/>
</dbReference>
<evidence type="ECO:0000256" key="12">
    <source>
        <dbReference type="PROSITE-ProRule" id="PRU01263"/>
    </source>
</evidence>
<organism evidence="15 16">
    <name type="scientific">Trichoplusia ni</name>
    <name type="common">Cabbage looper</name>
    <dbReference type="NCBI Taxonomy" id="7111"/>
    <lineage>
        <taxon>Eukaryota</taxon>
        <taxon>Metazoa</taxon>
        <taxon>Ecdysozoa</taxon>
        <taxon>Arthropoda</taxon>
        <taxon>Hexapoda</taxon>
        <taxon>Insecta</taxon>
        <taxon>Pterygota</taxon>
        <taxon>Neoptera</taxon>
        <taxon>Endopterygota</taxon>
        <taxon>Lepidoptera</taxon>
        <taxon>Glossata</taxon>
        <taxon>Ditrysia</taxon>
        <taxon>Noctuoidea</taxon>
        <taxon>Noctuidae</taxon>
        <taxon>Plusiinae</taxon>
        <taxon>Trichoplusia</taxon>
    </lineage>
</organism>
<feature type="domain" description="C2H2-type" evidence="13">
    <location>
        <begin position="441"/>
        <end position="464"/>
    </location>
</feature>
<dbReference type="PROSITE" id="PS00028">
    <property type="entry name" value="ZINC_FINGER_C2H2_1"/>
    <property type="match status" value="9"/>
</dbReference>
<evidence type="ECO:0000256" key="7">
    <source>
        <dbReference type="ARBA" id="ARBA00023015"/>
    </source>
</evidence>
<evidence type="ECO:0000313" key="15">
    <source>
        <dbReference type="Proteomes" id="UP000322000"/>
    </source>
</evidence>
<keyword evidence="15" id="KW-1185">Reference proteome</keyword>
<feature type="domain" description="C2H2-type" evidence="13">
    <location>
        <begin position="300"/>
        <end position="327"/>
    </location>
</feature>
<dbReference type="PANTHER" id="PTHR24408:SF61">
    <property type="entry name" value="E3 SUMO-PROTEIN LIGASE ZNF451"/>
    <property type="match status" value="1"/>
</dbReference>
<dbReference type="SUPFAM" id="SSF57667">
    <property type="entry name" value="beta-beta-alpha zinc fingers"/>
    <property type="match status" value="6"/>
</dbReference>
<dbReference type="SMART" id="SM00355">
    <property type="entry name" value="ZnF_C2H2"/>
    <property type="match status" value="11"/>
</dbReference>
<evidence type="ECO:0000256" key="11">
    <source>
        <dbReference type="PROSITE-ProRule" id="PRU00042"/>
    </source>
</evidence>
<feature type="binding site" evidence="12">
    <location>
        <position position="58"/>
    </location>
    <ligand>
        <name>Zn(2+)</name>
        <dbReference type="ChEBI" id="CHEBI:29105"/>
    </ligand>
</feature>
<dbReference type="PROSITE" id="PS51915">
    <property type="entry name" value="ZAD"/>
    <property type="match status" value="1"/>
</dbReference>
<dbReference type="GeneID" id="113506585"/>
<dbReference type="InterPro" id="IPR012934">
    <property type="entry name" value="Znf_AD"/>
</dbReference>
<evidence type="ECO:0000256" key="4">
    <source>
        <dbReference type="ARBA" id="ARBA00022737"/>
    </source>
</evidence>
<feature type="domain" description="C2H2-type" evidence="13">
    <location>
        <begin position="356"/>
        <end position="380"/>
    </location>
</feature>
<keyword evidence="5 11" id="KW-0863">Zinc-finger</keyword>
<keyword evidence="6 12" id="KW-0862">Zinc</keyword>
<proteinExistence type="predicted"/>
<evidence type="ECO:0000256" key="9">
    <source>
        <dbReference type="ARBA" id="ARBA00023163"/>
    </source>
</evidence>
<sequence>MVNKICRICLDKTATESLFDTIDTQNADDQYSTNMALQMMRCVNVDVTEGDGLPDRICVRCAAELATTYEFVRKCEISDRTLRSANLSDIKIDVKVEFEPEIKSEPQHNTEHDDQDSFDLFFTENTEISCDSYDDSKIRKDGKVKIDRRKLRHKSGPIRCGICGIKALCRSAMDSHMRTHTGEKPFACDSCSSMFSSKGSLKRHITTHHTKRERTFICETCGNSFFTKYAIITHLRVHTDERPYTCPYCSKAFRQIASMIRHKRMHTGEKPFACTICLKKFTDKSHLRRHMYVHSNEKKFTCQLCNKSVKTKNALNTHMQTHTNEKHNICSYCGMTFSLKGNLLVHIRRMHSEKSGDCSICSKTFPDLEAHMRKHTGEKPFMCKLCDQCFASKRSLSNHMGFKHENASKFKCSIGECSKTFPTAMMLEFHLLKQHTNHTPYVCHHCSRGFFRTSDLSRHLKVSHMDVATMEPRISKRVLPSIIGNE</sequence>
<feature type="domain" description="C2H2-type" evidence="13">
    <location>
        <begin position="381"/>
        <end position="409"/>
    </location>
</feature>
<evidence type="ECO:0000259" key="14">
    <source>
        <dbReference type="PROSITE" id="PS51915"/>
    </source>
</evidence>
<dbReference type="Gene3D" id="3.30.160.60">
    <property type="entry name" value="Classic Zinc Finger"/>
    <property type="match status" value="10"/>
</dbReference>
<dbReference type="GO" id="GO:0043565">
    <property type="term" value="F:sequence-specific DNA binding"/>
    <property type="evidence" value="ECO:0007669"/>
    <property type="project" value="TreeGrafter"/>
</dbReference>
<evidence type="ECO:0000313" key="16">
    <source>
        <dbReference type="RefSeq" id="XP_026745222.1"/>
    </source>
</evidence>
<comment type="subcellular location">
    <subcellularLocation>
        <location evidence="2">Nucleus</location>
    </subcellularLocation>
</comment>
<dbReference type="Pfam" id="PF13894">
    <property type="entry name" value="zf-C2H2_4"/>
    <property type="match status" value="1"/>
</dbReference>
<name>A0A7E5WY56_TRINI</name>
<dbReference type="Pfam" id="PF00096">
    <property type="entry name" value="zf-C2H2"/>
    <property type="match status" value="6"/>
</dbReference>
<feature type="domain" description="C2H2-type" evidence="13">
    <location>
        <begin position="410"/>
        <end position="440"/>
    </location>
</feature>